<dbReference type="EMBL" id="QXFW01000039">
    <property type="protein sequence ID" value="KAE9028704.1"/>
    <property type="molecule type" value="Genomic_DNA"/>
</dbReference>
<sequence>MKIAESAEGLEEIKEAHDAVDSDNVESCTLLEKLSDTDDQAVYEVPTSTDGKEDAAAVNKVVLYKYLSAHEWPGVSFPSNDTFAGSSSNPVQTDTDTSALDRAGDVGIFKSFKDHMSVIIDQWKRSDQVTYTRGGNPRSPTIKKAVTWVSGAWRQVPDSVVQKSIGKCGSSTIRRTCSSASMSKMSQSLGNAL</sequence>
<evidence type="ECO:0000313" key="3">
    <source>
        <dbReference type="EMBL" id="KAE9196502.1"/>
    </source>
</evidence>
<dbReference type="EMBL" id="QXGB01001127">
    <property type="protein sequence ID" value="KAE9196502.1"/>
    <property type="molecule type" value="Genomic_DNA"/>
</dbReference>
<dbReference type="Proteomes" id="UP000460718">
    <property type="component" value="Unassembled WGS sequence"/>
</dbReference>
<dbReference type="EMBL" id="QXGD01000192">
    <property type="protein sequence ID" value="KAE9248505.1"/>
    <property type="molecule type" value="Genomic_DNA"/>
</dbReference>
<comment type="caution">
    <text evidence="3">The sequence shown here is derived from an EMBL/GenBank/DDBJ whole genome shotgun (WGS) entry which is preliminary data.</text>
</comment>
<name>A0A6A3XEI2_9STRA</name>
<gene>
    <name evidence="5" type="ORF">PF002_g5755</name>
    <name evidence="4" type="ORF">PF004_g15521</name>
    <name evidence="3" type="ORF">PF005_g16852</name>
    <name evidence="2" type="ORF">PF011_g1429</name>
</gene>
<evidence type="ECO:0000313" key="4">
    <source>
        <dbReference type="EMBL" id="KAE9212837.1"/>
    </source>
</evidence>
<evidence type="ECO:0000313" key="2">
    <source>
        <dbReference type="EMBL" id="KAE9028704.1"/>
    </source>
</evidence>
<dbReference type="Proteomes" id="UP000476176">
    <property type="component" value="Unassembled WGS sequence"/>
</dbReference>
<accession>A0A6A3XEI2</accession>
<keyword evidence="6" id="KW-1185">Reference proteome</keyword>
<dbReference type="Proteomes" id="UP000440367">
    <property type="component" value="Unassembled WGS sequence"/>
</dbReference>
<reference evidence="6 7" key="1">
    <citation type="submission" date="2018-08" db="EMBL/GenBank/DDBJ databases">
        <title>Genomic investigation of the strawberry pathogen Phytophthora fragariae indicates pathogenicity is determined by transcriptional variation in three key races.</title>
        <authorList>
            <person name="Adams T.M."/>
            <person name="Armitage A.D."/>
            <person name="Sobczyk M.K."/>
            <person name="Bates H.J."/>
            <person name="Dunwell J.M."/>
            <person name="Nellist C.F."/>
            <person name="Harrison R.J."/>
        </authorList>
    </citation>
    <scope>NUCLEOTIDE SEQUENCE [LARGE SCALE GENOMIC DNA]</scope>
    <source>
        <strain evidence="5 7">BC-1</strain>
        <strain evidence="4 9">BC-23</strain>
        <strain evidence="3 6">NOV-27</strain>
        <strain evidence="2 8">SCRP245</strain>
    </source>
</reference>
<protein>
    <recommendedName>
        <fullName evidence="10">DDE-1 domain-containing protein</fullName>
    </recommendedName>
</protein>
<evidence type="ECO:0000313" key="5">
    <source>
        <dbReference type="EMBL" id="KAE9248505.1"/>
    </source>
</evidence>
<evidence type="ECO:0008006" key="10">
    <source>
        <dbReference type="Google" id="ProtNLM"/>
    </source>
</evidence>
<feature type="compositionally biased region" description="Basic and acidic residues" evidence="1">
    <location>
        <begin position="11"/>
        <end position="20"/>
    </location>
</feature>
<dbReference type="AlphaFoldDB" id="A0A6A3XEI2"/>
<organism evidence="3 6">
    <name type="scientific">Phytophthora fragariae</name>
    <dbReference type="NCBI Taxonomy" id="53985"/>
    <lineage>
        <taxon>Eukaryota</taxon>
        <taxon>Sar</taxon>
        <taxon>Stramenopiles</taxon>
        <taxon>Oomycota</taxon>
        <taxon>Peronosporomycetes</taxon>
        <taxon>Peronosporales</taxon>
        <taxon>Peronosporaceae</taxon>
        <taxon>Phytophthora</taxon>
    </lineage>
</organism>
<evidence type="ECO:0000256" key="1">
    <source>
        <dbReference type="SAM" id="MobiDB-lite"/>
    </source>
</evidence>
<evidence type="ECO:0000313" key="8">
    <source>
        <dbReference type="Proteomes" id="UP000460718"/>
    </source>
</evidence>
<evidence type="ECO:0000313" key="6">
    <source>
        <dbReference type="Proteomes" id="UP000433483"/>
    </source>
</evidence>
<dbReference type="Proteomes" id="UP000433483">
    <property type="component" value="Unassembled WGS sequence"/>
</dbReference>
<feature type="region of interest" description="Disordered" evidence="1">
    <location>
        <begin position="1"/>
        <end position="21"/>
    </location>
</feature>
<evidence type="ECO:0000313" key="9">
    <source>
        <dbReference type="Proteomes" id="UP000476176"/>
    </source>
</evidence>
<dbReference type="OrthoDB" id="10323024at2759"/>
<evidence type="ECO:0000313" key="7">
    <source>
        <dbReference type="Proteomes" id="UP000440367"/>
    </source>
</evidence>
<dbReference type="EMBL" id="QXGC01001046">
    <property type="protein sequence ID" value="KAE9212837.1"/>
    <property type="molecule type" value="Genomic_DNA"/>
</dbReference>
<proteinExistence type="predicted"/>